<comment type="caution">
    <text evidence="1">The sequence shown here is derived from an EMBL/GenBank/DDBJ whole genome shotgun (WGS) entry which is preliminary data.</text>
</comment>
<keyword evidence="2" id="KW-1185">Reference proteome</keyword>
<evidence type="ECO:0000313" key="1">
    <source>
        <dbReference type="EMBL" id="GIQ90053.1"/>
    </source>
</evidence>
<proteinExistence type="predicted"/>
<sequence length="181" mass="20426">ANFPEHERTAHSLAHPLAAMTSAVEVDIDRHQSLPPARDLDSRGQMSTIVPALDMSVSGDTLTTSFRPNINTRSLRLFRALQVRRAVIPLWRLLEKNSGGLLERDEYHRLMLRIYQTLVGRSLDGARETDLHRLQTEALASIEMDWKMDADARQSIDLVTFYSALFDLVGTWVGSHNVAAY</sequence>
<dbReference type="Proteomes" id="UP000265618">
    <property type="component" value="Unassembled WGS sequence"/>
</dbReference>
<dbReference type="AlphaFoldDB" id="A0A9K3DA34"/>
<reference evidence="1 2" key="1">
    <citation type="journal article" date="2018" name="PLoS ONE">
        <title>The draft genome of Kipferlia bialata reveals reductive genome evolution in fornicate parasites.</title>
        <authorList>
            <person name="Tanifuji G."/>
            <person name="Takabayashi S."/>
            <person name="Kume K."/>
            <person name="Takagi M."/>
            <person name="Nakayama T."/>
            <person name="Kamikawa R."/>
            <person name="Inagaki Y."/>
            <person name="Hashimoto T."/>
        </authorList>
    </citation>
    <scope>NUCLEOTIDE SEQUENCE [LARGE SCALE GENOMIC DNA]</scope>
    <source>
        <strain evidence="1">NY0173</strain>
    </source>
</reference>
<gene>
    <name evidence="1" type="ORF">KIPB_012699</name>
</gene>
<feature type="non-terminal residue" evidence="1">
    <location>
        <position position="1"/>
    </location>
</feature>
<protein>
    <submittedName>
        <fullName evidence="1">Uncharacterized protein</fullName>
    </submittedName>
</protein>
<name>A0A9K3DA34_9EUKA</name>
<dbReference type="EMBL" id="BDIP01005713">
    <property type="protein sequence ID" value="GIQ90053.1"/>
    <property type="molecule type" value="Genomic_DNA"/>
</dbReference>
<accession>A0A9K3DA34</accession>
<evidence type="ECO:0000313" key="2">
    <source>
        <dbReference type="Proteomes" id="UP000265618"/>
    </source>
</evidence>
<organism evidence="1 2">
    <name type="scientific">Kipferlia bialata</name>
    <dbReference type="NCBI Taxonomy" id="797122"/>
    <lineage>
        <taxon>Eukaryota</taxon>
        <taxon>Metamonada</taxon>
        <taxon>Carpediemonas-like organisms</taxon>
        <taxon>Kipferlia</taxon>
    </lineage>
</organism>